<organism evidence="1 2">
    <name type="scientific">Sporolactobacillus spathodeae</name>
    <dbReference type="NCBI Taxonomy" id="1465502"/>
    <lineage>
        <taxon>Bacteria</taxon>
        <taxon>Bacillati</taxon>
        <taxon>Bacillota</taxon>
        <taxon>Bacilli</taxon>
        <taxon>Bacillales</taxon>
        <taxon>Sporolactobacillaceae</taxon>
        <taxon>Sporolactobacillus</taxon>
    </lineage>
</organism>
<comment type="caution">
    <text evidence="1">The sequence shown here is derived from an EMBL/GenBank/DDBJ whole genome shotgun (WGS) entry which is preliminary data.</text>
</comment>
<reference evidence="1 2" key="1">
    <citation type="submission" date="2021-01" db="EMBL/GenBank/DDBJ databases">
        <title>Genomic Encyclopedia of Type Strains, Phase IV (KMG-IV): sequencing the most valuable type-strain genomes for metagenomic binning, comparative biology and taxonomic classification.</title>
        <authorList>
            <person name="Goeker M."/>
        </authorList>
    </citation>
    <scope>NUCLEOTIDE SEQUENCE [LARGE SCALE GENOMIC DNA]</scope>
    <source>
        <strain evidence="1 2">DSM 100968</strain>
    </source>
</reference>
<dbReference type="SUPFAM" id="SSF102891">
    <property type="entry name" value="Hypothetical protein Ta1206"/>
    <property type="match status" value="1"/>
</dbReference>
<sequence length="101" mass="10863">MITLEPIEINGHLFKGVTVLLPKTTLLAVAGDKGYIMCGALDVRLLNEKLSDRAIIAGKAQGVRTLADLLSAPLAEITHEAERVGVYPGMTGRDALLQMHR</sequence>
<dbReference type="InterPro" id="IPR014931">
    <property type="entry name" value="DUF1805"/>
</dbReference>
<dbReference type="InterPro" id="IPR036493">
    <property type="entry name" value="YunC_sf"/>
</dbReference>
<protein>
    <submittedName>
        <fullName evidence="1">Uncharacterized protein YunC (DUF1805 family)</fullName>
    </submittedName>
</protein>
<dbReference type="Pfam" id="PF08827">
    <property type="entry name" value="DUF1805"/>
    <property type="match status" value="1"/>
</dbReference>
<accession>A0ABS2Q597</accession>
<evidence type="ECO:0000313" key="1">
    <source>
        <dbReference type="EMBL" id="MBM7656610.1"/>
    </source>
</evidence>
<dbReference type="Proteomes" id="UP000823201">
    <property type="component" value="Unassembled WGS sequence"/>
</dbReference>
<name>A0ABS2Q597_9BACL</name>
<dbReference type="EMBL" id="JAFBEV010000001">
    <property type="protein sequence ID" value="MBM7656610.1"/>
    <property type="molecule type" value="Genomic_DNA"/>
</dbReference>
<evidence type="ECO:0000313" key="2">
    <source>
        <dbReference type="Proteomes" id="UP000823201"/>
    </source>
</evidence>
<keyword evidence="2" id="KW-1185">Reference proteome</keyword>
<dbReference type="Gene3D" id="3.30.1980.10">
    <property type="entry name" value="Hypothetical protein YunC"/>
    <property type="match status" value="1"/>
</dbReference>
<dbReference type="RefSeq" id="WP_205004979.1">
    <property type="nucleotide sequence ID" value="NZ_CBCRXA010000001.1"/>
</dbReference>
<proteinExistence type="predicted"/>
<gene>
    <name evidence="1" type="ORF">JOC27_000046</name>
</gene>